<dbReference type="SUPFAM" id="SSF47413">
    <property type="entry name" value="lambda repressor-like DNA-binding domains"/>
    <property type="match status" value="1"/>
</dbReference>
<proteinExistence type="predicted"/>
<gene>
    <name evidence="2" type="ORF">FHX81_0973</name>
</gene>
<dbReference type="InterPro" id="IPR010982">
    <property type="entry name" value="Lambda_DNA-bd_dom_sf"/>
</dbReference>
<protein>
    <submittedName>
        <fullName evidence="2">Helix-turn-helix protein</fullName>
    </submittedName>
</protein>
<dbReference type="Pfam" id="PF13560">
    <property type="entry name" value="HTH_31"/>
    <property type="match status" value="1"/>
</dbReference>
<feature type="domain" description="HTH cro/C1-type" evidence="1">
    <location>
        <begin position="21"/>
        <end position="76"/>
    </location>
</feature>
<evidence type="ECO:0000313" key="2">
    <source>
        <dbReference type="EMBL" id="TQM78697.1"/>
    </source>
</evidence>
<comment type="caution">
    <text evidence="2">The sequence shown here is derived from an EMBL/GenBank/DDBJ whole genome shotgun (WGS) entry which is preliminary data.</text>
</comment>
<accession>A0A543J7A0</accession>
<name>A0A543J7A0_9PSEU</name>
<dbReference type="RefSeq" id="WP_170231931.1">
    <property type="nucleotide sequence ID" value="NZ_VFPP01000001.1"/>
</dbReference>
<dbReference type="SMART" id="SM00530">
    <property type="entry name" value="HTH_XRE"/>
    <property type="match status" value="1"/>
</dbReference>
<organism evidence="2 3">
    <name type="scientific">Saccharothrix saharensis</name>
    <dbReference type="NCBI Taxonomy" id="571190"/>
    <lineage>
        <taxon>Bacteria</taxon>
        <taxon>Bacillati</taxon>
        <taxon>Actinomycetota</taxon>
        <taxon>Actinomycetes</taxon>
        <taxon>Pseudonocardiales</taxon>
        <taxon>Pseudonocardiaceae</taxon>
        <taxon>Saccharothrix</taxon>
    </lineage>
</organism>
<dbReference type="InterPro" id="IPR001387">
    <property type="entry name" value="Cro/C1-type_HTH"/>
</dbReference>
<dbReference type="Proteomes" id="UP000316628">
    <property type="component" value="Unassembled WGS sequence"/>
</dbReference>
<keyword evidence="3" id="KW-1185">Reference proteome</keyword>
<dbReference type="GO" id="GO:0003677">
    <property type="term" value="F:DNA binding"/>
    <property type="evidence" value="ECO:0007669"/>
    <property type="project" value="InterPro"/>
</dbReference>
<dbReference type="Gene3D" id="1.10.260.40">
    <property type="entry name" value="lambda repressor-like DNA-binding domains"/>
    <property type="match status" value="1"/>
</dbReference>
<evidence type="ECO:0000313" key="3">
    <source>
        <dbReference type="Proteomes" id="UP000316628"/>
    </source>
</evidence>
<dbReference type="AlphaFoldDB" id="A0A543J7A0"/>
<dbReference type="EMBL" id="VFPP01000001">
    <property type="protein sequence ID" value="TQM78697.1"/>
    <property type="molecule type" value="Genomic_DNA"/>
</dbReference>
<sequence>MPDHDRPSAGSDPATLLGRELLRLRTARGLSLRRLARLLGMTAHSGLVDYERGLRIPPRDLMSAYVRVLSPQDDGLLAIYRAALDSRAARRVAAVLPLTPVPSPSRADHLAQHHVLTGLAQALENVADQLRALAAGFAPTTDVVEGTGS</sequence>
<reference evidence="2 3" key="1">
    <citation type="submission" date="2019-06" db="EMBL/GenBank/DDBJ databases">
        <title>Sequencing the genomes of 1000 actinobacteria strains.</title>
        <authorList>
            <person name="Klenk H.-P."/>
        </authorList>
    </citation>
    <scope>NUCLEOTIDE SEQUENCE [LARGE SCALE GENOMIC DNA]</scope>
    <source>
        <strain evidence="2 3">DSM 45456</strain>
    </source>
</reference>
<evidence type="ECO:0000259" key="1">
    <source>
        <dbReference type="PROSITE" id="PS50943"/>
    </source>
</evidence>
<dbReference type="PROSITE" id="PS50943">
    <property type="entry name" value="HTH_CROC1"/>
    <property type="match status" value="1"/>
</dbReference>